<organism evidence="3 4">
    <name type="scientific">Labilithrix luteola</name>
    <dbReference type="NCBI Taxonomy" id="1391654"/>
    <lineage>
        <taxon>Bacteria</taxon>
        <taxon>Pseudomonadati</taxon>
        <taxon>Myxococcota</taxon>
        <taxon>Polyangia</taxon>
        <taxon>Polyangiales</taxon>
        <taxon>Labilitrichaceae</taxon>
        <taxon>Labilithrix</taxon>
    </lineage>
</organism>
<keyword evidence="1" id="KW-0812">Transmembrane</keyword>
<evidence type="ECO:0000256" key="1">
    <source>
        <dbReference type="SAM" id="Phobius"/>
    </source>
</evidence>
<keyword evidence="4" id="KW-1185">Reference proteome</keyword>
<keyword evidence="1" id="KW-1133">Transmembrane helix</keyword>
<dbReference type="RefSeq" id="WP_146649815.1">
    <property type="nucleotide sequence ID" value="NZ_CP012333.1"/>
</dbReference>
<evidence type="ECO:0000256" key="2">
    <source>
        <dbReference type="SAM" id="SignalP"/>
    </source>
</evidence>
<keyword evidence="1" id="KW-0472">Membrane</keyword>
<accession>A0A0K1PZH9</accession>
<dbReference type="AlphaFoldDB" id="A0A0K1PZH9"/>
<proteinExistence type="predicted"/>
<feature type="transmembrane region" description="Helical" evidence="1">
    <location>
        <begin position="267"/>
        <end position="288"/>
    </location>
</feature>
<name>A0A0K1PZH9_9BACT</name>
<keyword evidence="2" id="KW-0732">Signal</keyword>
<reference evidence="3 4" key="1">
    <citation type="submission" date="2015-08" db="EMBL/GenBank/DDBJ databases">
        <authorList>
            <person name="Babu N.S."/>
            <person name="Beckwith C.J."/>
            <person name="Beseler K.G."/>
            <person name="Brison A."/>
            <person name="Carone J.V."/>
            <person name="Caskin T.P."/>
            <person name="Diamond M."/>
            <person name="Durham M.E."/>
            <person name="Foxe J.M."/>
            <person name="Go M."/>
            <person name="Henderson B.A."/>
            <person name="Jones I.B."/>
            <person name="McGettigan J.A."/>
            <person name="Micheletti S.J."/>
            <person name="Nasrallah M.E."/>
            <person name="Ortiz D."/>
            <person name="Piller C.R."/>
            <person name="Privatt S.R."/>
            <person name="Schneider S.L."/>
            <person name="Sharp S."/>
            <person name="Smith T.C."/>
            <person name="Stanton J.D."/>
            <person name="Ullery H.E."/>
            <person name="Wilson R.J."/>
            <person name="Serrano M.G."/>
            <person name="Buck G."/>
            <person name="Lee V."/>
            <person name="Wang Y."/>
            <person name="Carvalho R."/>
            <person name="Voegtly L."/>
            <person name="Shi R."/>
            <person name="Duckworth R."/>
            <person name="Johnson A."/>
            <person name="Loviza R."/>
            <person name="Walstead R."/>
            <person name="Shah Z."/>
            <person name="Kiflezghi M."/>
            <person name="Wade K."/>
            <person name="Ball S.L."/>
            <person name="Bradley K.W."/>
            <person name="Asai D.J."/>
            <person name="Bowman C.A."/>
            <person name="Russell D.A."/>
            <person name="Pope W.H."/>
            <person name="Jacobs-Sera D."/>
            <person name="Hendrix R.W."/>
            <person name="Hatfull G.F."/>
        </authorList>
    </citation>
    <scope>NUCLEOTIDE SEQUENCE [LARGE SCALE GENOMIC DNA]</scope>
    <source>
        <strain evidence="3 4">DSM 27648</strain>
    </source>
</reference>
<sequence length="318" mass="33174">MRFVSLVSLASLASLVSLPSPALAQDDSERAAAAFEAGRAALEKGNLVEACTKLAESDRLAPSGRTLLNLGDCYERRGMFASAYTKFLEAAARALRAGKTEAEQHARERAARVEGRVARVSIVVNKHAEVPGLEIRRDGVVLQATAWNTPELVDPGTQHVYEATAPGRAPFSASVTTEPGKTSSVELVWAEAKPSTSEAPPPEPSQRSHVLAFSLLGAGAAGVVVGTIGGLVVLDAKSTVSSHCSSSTHRCDDAGFEATDRGATWSIVSPIAFGVGLAGIGVGAWLLLRDPEKPHSTSWVVTPQWSTTGAGLSLSGRL</sequence>
<evidence type="ECO:0000313" key="3">
    <source>
        <dbReference type="EMBL" id="AKU98781.1"/>
    </source>
</evidence>
<feature type="chain" id="PRO_5005466534" description="Tetratricopeptide repeat protein" evidence="2">
    <location>
        <begin position="25"/>
        <end position="318"/>
    </location>
</feature>
<evidence type="ECO:0000313" key="4">
    <source>
        <dbReference type="Proteomes" id="UP000064967"/>
    </source>
</evidence>
<dbReference type="KEGG" id="llu:AKJ09_05445"/>
<dbReference type="OrthoDB" id="5508322at2"/>
<feature type="transmembrane region" description="Helical" evidence="1">
    <location>
        <begin position="210"/>
        <end position="234"/>
    </location>
</feature>
<dbReference type="Proteomes" id="UP000064967">
    <property type="component" value="Chromosome"/>
</dbReference>
<feature type="signal peptide" evidence="2">
    <location>
        <begin position="1"/>
        <end position="24"/>
    </location>
</feature>
<evidence type="ECO:0008006" key="5">
    <source>
        <dbReference type="Google" id="ProtNLM"/>
    </source>
</evidence>
<protein>
    <recommendedName>
        <fullName evidence="5">Tetratricopeptide repeat protein</fullName>
    </recommendedName>
</protein>
<gene>
    <name evidence="3" type="ORF">AKJ09_05445</name>
</gene>
<dbReference type="EMBL" id="CP012333">
    <property type="protein sequence ID" value="AKU98781.1"/>
    <property type="molecule type" value="Genomic_DNA"/>
</dbReference>